<evidence type="ECO:0000256" key="11">
    <source>
        <dbReference type="ARBA" id="ARBA00025198"/>
    </source>
</evidence>
<dbReference type="CDD" id="cd06503">
    <property type="entry name" value="ATP-synt_Fo_b"/>
    <property type="match status" value="1"/>
</dbReference>
<evidence type="ECO:0000256" key="3">
    <source>
        <dbReference type="ARBA" id="ARBA00022475"/>
    </source>
</evidence>
<evidence type="ECO:0000313" key="17">
    <source>
        <dbReference type="Proteomes" id="UP000198948"/>
    </source>
</evidence>
<keyword evidence="7 13" id="KW-1133">Transmembrane helix</keyword>
<evidence type="ECO:0000256" key="2">
    <source>
        <dbReference type="ARBA" id="ARBA00022448"/>
    </source>
</evidence>
<dbReference type="InterPro" id="IPR002146">
    <property type="entry name" value="ATP_synth_b/b'su_bac/chlpt"/>
</dbReference>
<feature type="coiled-coil region" evidence="15">
    <location>
        <begin position="53"/>
        <end position="124"/>
    </location>
</feature>
<gene>
    <name evidence="13" type="primary">atpF</name>
    <name evidence="16" type="ORF">SAMN04488559_101178</name>
</gene>
<evidence type="ECO:0000256" key="5">
    <source>
        <dbReference type="ARBA" id="ARBA00022692"/>
    </source>
</evidence>
<reference evidence="16 17" key="1">
    <citation type="submission" date="2016-10" db="EMBL/GenBank/DDBJ databases">
        <authorList>
            <person name="de Groot N.N."/>
        </authorList>
    </citation>
    <scope>NUCLEOTIDE SEQUENCE [LARGE SCALE GENOMIC DNA]</scope>
    <source>
        <strain evidence="16 17">DSM 13760</strain>
    </source>
</reference>
<dbReference type="AlphaFoldDB" id="A0A1H9PWZ0"/>
<keyword evidence="17" id="KW-1185">Reference proteome</keyword>
<dbReference type="GO" id="GO:0012505">
    <property type="term" value="C:endomembrane system"/>
    <property type="evidence" value="ECO:0007669"/>
    <property type="project" value="UniProtKB-SubCell"/>
</dbReference>
<evidence type="ECO:0000256" key="15">
    <source>
        <dbReference type="SAM" id="Coils"/>
    </source>
</evidence>
<name>A0A1H9PWZ0_9LACT</name>
<dbReference type="NCBIfam" id="TIGR01144">
    <property type="entry name" value="ATP_synt_b"/>
    <property type="match status" value="1"/>
</dbReference>
<organism evidence="16 17">
    <name type="scientific">Isobaculum melis</name>
    <dbReference type="NCBI Taxonomy" id="142588"/>
    <lineage>
        <taxon>Bacteria</taxon>
        <taxon>Bacillati</taxon>
        <taxon>Bacillota</taxon>
        <taxon>Bacilli</taxon>
        <taxon>Lactobacillales</taxon>
        <taxon>Carnobacteriaceae</taxon>
        <taxon>Isobaculum</taxon>
    </lineage>
</organism>
<dbReference type="GO" id="GO:0005886">
    <property type="term" value="C:plasma membrane"/>
    <property type="evidence" value="ECO:0007669"/>
    <property type="project" value="UniProtKB-SubCell"/>
</dbReference>
<dbReference type="OrthoDB" id="282095at2"/>
<comment type="function">
    <text evidence="11 13">F(1)F(0) ATP synthase produces ATP from ADP in the presence of a proton or sodium gradient. F-type ATPases consist of two structural domains, F(1) containing the extramembraneous catalytic core and F(0) containing the membrane proton channel, linked together by a central stalk and a peripheral stalk. During catalysis, ATP synthesis in the catalytic domain of F(1) is coupled via a rotary mechanism of the central stalk subunits to proton translocation.</text>
</comment>
<dbReference type="GO" id="GO:0046933">
    <property type="term" value="F:proton-transporting ATP synthase activity, rotational mechanism"/>
    <property type="evidence" value="ECO:0007669"/>
    <property type="project" value="UniProtKB-UniRule"/>
</dbReference>
<keyword evidence="5 13" id="KW-0812">Transmembrane</keyword>
<evidence type="ECO:0000256" key="12">
    <source>
        <dbReference type="ARBA" id="ARBA00037847"/>
    </source>
</evidence>
<comment type="subcellular location">
    <subcellularLocation>
        <location evidence="13">Cell membrane</location>
        <topology evidence="13">Single-pass membrane protein</topology>
    </subcellularLocation>
    <subcellularLocation>
        <location evidence="12">Endomembrane system</location>
        <topology evidence="12">Single-pass membrane protein</topology>
    </subcellularLocation>
</comment>
<dbReference type="InterPro" id="IPR028987">
    <property type="entry name" value="ATP_synth_B-like_membr_sf"/>
</dbReference>
<dbReference type="HAMAP" id="MF_01398">
    <property type="entry name" value="ATP_synth_b_bprime"/>
    <property type="match status" value="1"/>
</dbReference>
<dbReference type="STRING" id="142588.SAMN04488559_101178"/>
<evidence type="ECO:0000256" key="7">
    <source>
        <dbReference type="ARBA" id="ARBA00022989"/>
    </source>
</evidence>
<dbReference type="Pfam" id="PF00430">
    <property type="entry name" value="ATP-synt_B"/>
    <property type="match status" value="1"/>
</dbReference>
<dbReference type="GO" id="GO:0045259">
    <property type="term" value="C:proton-transporting ATP synthase complex"/>
    <property type="evidence" value="ECO:0007669"/>
    <property type="project" value="UniProtKB-KW"/>
</dbReference>
<keyword evidence="9 13" id="KW-0472">Membrane</keyword>
<dbReference type="GO" id="GO:0046961">
    <property type="term" value="F:proton-transporting ATPase activity, rotational mechanism"/>
    <property type="evidence" value="ECO:0007669"/>
    <property type="project" value="TreeGrafter"/>
</dbReference>
<accession>A0A1H9PWZ0</accession>
<sequence>MFGHLVMGAATTLGDMIVTSVSFLILLVLLRIFAWKPLMNVMKQREDHISSEIDSAENARAEANRLVAEQRKQIDATRDEAATILTNAKDASQREHTTLIQAAHEEVERMKRDAKRSIESQRQEAMDEVKEQVSTLSLQIASKLIEKNLSTEDHNALVDEFIEGLGDQDEVR</sequence>
<dbReference type="Proteomes" id="UP000198948">
    <property type="component" value="Unassembled WGS sequence"/>
</dbReference>
<keyword evidence="15" id="KW-0175">Coiled coil</keyword>
<comment type="function">
    <text evidence="13">Component of the F(0) channel, it forms part of the peripheral stalk, linking F(1) to F(0).</text>
</comment>
<protein>
    <recommendedName>
        <fullName evidence="13">ATP synthase subunit b</fullName>
    </recommendedName>
    <alternativeName>
        <fullName evidence="13">ATP synthase F(0) sector subunit b</fullName>
    </alternativeName>
    <alternativeName>
        <fullName evidence="13">ATPase subunit I</fullName>
    </alternativeName>
    <alternativeName>
        <fullName evidence="13">F-type ATPase subunit b</fullName>
        <shortName evidence="13">F-ATPase subunit b</shortName>
    </alternativeName>
</protein>
<evidence type="ECO:0000256" key="14">
    <source>
        <dbReference type="RuleBase" id="RU003848"/>
    </source>
</evidence>
<feature type="transmembrane region" description="Helical" evidence="13">
    <location>
        <begin position="16"/>
        <end position="35"/>
    </location>
</feature>
<dbReference type="PANTHER" id="PTHR33445">
    <property type="entry name" value="ATP SYNTHASE SUBUNIT B', CHLOROPLASTIC"/>
    <property type="match status" value="1"/>
</dbReference>
<keyword evidence="10 13" id="KW-0066">ATP synthesis</keyword>
<evidence type="ECO:0000256" key="6">
    <source>
        <dbReference type="ARBA" id="ARBA00022781"/>
    </source>
</evidence>
<keyword evidence="6 13" id="KW-0375">Hydrogen ion transport</keyword>
<dbReference type="RefSeq" id="WP_092649330.1">
    <property type="nucleotide sequence ID" value="NZ_FOHA01000001.1"/>
</dbReference>
<comment type="subunit">
    <text evidence="13">F-type ATPases have 2 components, F(1) - the catalytic core - and F(0) - the membrane proton channel. F(1) has five subunits: alpha(3), beta(3), gamma(1), delta(1), epsilon(1). F(0) has three main subunits: a(1), b(2) and c(10-14). The alpha and beta chains form an alternating ring which encloses part of the gamma chain. F(1) is attached to F(0) by a central stalk formed by the gamma and epsilon chains, while a peripheral stalk is formed by the delta and b chains.</text>
</comment>
<keyword evidence="4 13" id="KW-0138">CF(0)</keyword>
<evidence type="ECO:0000256" key="13">
    <source>
        <dbReference type="HAMAP-Rule" id="MF_01398"/>
    </source>
</evidence>
<dbReference type="InterPro" id="IPR005864">
    <property type="entry name" value="ATP_synth_F0_bsu_bac"/>
</dbReference>
<keyword evidence="3 13" id="KW-1003">Cell membrane</keyword>
<evidence type="ECO:0000256" key="9">
    <source>
        <dbReference type="ARBA" id="ARBA00023136"/>
    </source>
</evidence>
<proteinExistence type="inferred from homology"/>
<dbReference type="PANTHER" id="PTHR33445:SF1">
    <property type="entry name" value="ATP SYNTHASE SUBUNIT B"/>
    <property type="match status" value="1"/>
</dbReference>
<keyword evidence="8 13" id="KW-0406">Ion transport</keyword>
<dbReference type="SUPFAM" id="SSF81573">
    <property type="entry name" value="F1F0 ATP synthase subunit B, membrane domain"/>
    <property type="match status" value="1"/>
</dbReference>
<evidence type="ECO:0000256" key="8">
    <source>
        <dbReference type="ARBA" id="ARBA00023065"/>
    </source>
</evidence>
<evidence type="ECO:0000256" key="10">
    <source>
        <dbReference type="ARBA" id="ARBA00023310"/>
    </source>
</evidence>
<dbReference type="InterPro" id="IPR050059">
    <property type="entry name" value="ATP_synthase_B_chain"/>
</dbReference>
<comment type="similarity">
    <text evidence="1 13 14">Belongs to the ATPase B chain family.</text>
</comment>
<evidence type="ECO:0000256" key="1">
    <source>
        <dbReference type="ARBA" id="ARBA00005513"/>
    </source>
</evidence>
<keyword evidence="2 13" id="KW-0813">Transport</keyword>
<evidence type="ECO:0000313" key="16">
    <source>
        <dbReference type="EMBL" id="SER52355.1"/>
    </source>
</evidence>
<evidence type="ECO:0000256" key="4">
    <source>
        <dbReference type="ARBA" id="ARBA00022547"/>
    </source>
</evidence>
<dbReference type="EMBL" id="FOHA01000001">
    <property type="protein sequence ID" value="SER52355.1"/>
    <property type="molecule type" value="Genomic_DNA"/>
</dbReference>